<feature type="compositionally biased region" description="Basic and acidic residues" evidence="12">
    <location>
        <begin position="110"/>
        <end position="125"/>
    </location>
</feature>
<feature type="region of interest" description="Disordered" evidence="12">
    <location>
        <begin position="102"/>
        <end position="228"/>
    </location>
</feature>
<dbReference type="FunFam" id="3.30.160.60:FF:000630">
    <property type="entry name" value="Zinc finger protein 180"/>
    <property type="match status" value="1"/>
</dbReference>
<evidence type="ECO:0000256" key="10">
    <source>
        <dbReference type="ARBA" id="ARBA00023242"/>
    </source>
</evidence>
<dbReference type="GO" id="GO:0010468">
    <property type="term" value="P:regulation of gene expression"/>
    <property type="evidence" value="ECO:0007669"/>
    <property type="project" value="TreeGrafter"/>
</dbReference>
<evidence type="ECO:0000256" key="8">
    <source>
        <dbReference type="ARBA" id="ARBA00023125"/>
    </source>
</evidence>
<dbReference type="PANTHER" id="PTHR16515">
    <property type="entry name" value="PR DOMAIN ZINC FINGER PROTEIN"/>
    <property type="match status" value="1"/>
</dbReference>
<protein>
    <recommendedName>
        <fullName evidence="13">C2H2-type domain-containing protein</fullName>
    </recommendedName>
</protein>
<evidence type="ECO:0000313" key="15">
    <source>
        <dbReference type="Proteomes" id="UP001311232"/>
    </source>
</evidence>
<proteinExistence type="inferred from homology"/>
<gene>
    <name evidence="14" type="ORF">CRENBAI_003283</name>
</gene>
<feature type="compositionally biased region" description="Polar residues" evidence="12">
    <location>
        <begin position="219"/>
        <end position="228"/>
    </location>
</feature>
<dbReference type="SMART" id="SM00355">
    <property type="entry name" value="ZnF_C2H2"/>
    <property type="match status" value="5"/>
</dbReference>
<keyword evidence="8" id="KW-0238">DNA-binding</keyword>
<feature type="domain" description="C2H2-type" evidence="13">
    <location>
        <begin position="239"/>
        <end position="266"/>
    </location>
</feature>
<evidence type="ECO:0000256" key="7">
    <source>
        <dbReference type="ARBA" id="ARBA00023015"/>
    </source>
</evidence>
<dbReference type="InterPro" id="IPR050331">
    <property type="entry name" value="Zinc_finger"/>
</dbReference>
<feature type="compositionally biased region" description="Polar residues" evidence="12">
    <location>
        <begin position="154"/>
        <end position="174"/>
    </location>
</feature>
<evidence type="ECO:0000256" key="3">
    <source>
        <dbReference type="ARBA" id="ARBA00022723"/>
    </source>
</evidence>
<keyword evidence="7" id="KW-0805">Transcription regulation</keyword>
<evidence type="ECO:0000256" key="9">
    <source>
        <dbReference type="ARBA" id="ARBA00023163"/>
    </source>
</evidence>
<dbReference type="PANTHER" id="PTHR16515:SF49">
    <property type="entry name" value="GASTRULA ZINC FINGER PROTEIN XLCGF49.1-LIKE-RELATED"/>
    <property type="match status" value="1"/>
</dbReference>
<dbReference type="InterPro" id="IPR013087">
    <property type="entry name" value="Znf_C2H2_type"/>
</dbReference>
<evidence type="ECO:0000256" key="4">
    <source>
        <dbReference type="ARBA" id="ARBA00022737"/>
    </source>
</evidence>
<evidence type="ECO:0000313" key="14">
    <source>
        <dbReference type="EMBL" id="KAK5615299.1"/>
    </source>
</evidence>
<evidence type="ECO:0000256" key="5">
    <source>
        <dbReference type="ARBA" id="ARBA00022771"/>
    </source>
</evidence>
<comment type="similarity">
    <text evidence="2">Belongs to the krueppel C2H2-type zinc-finger protein family.</text>
</comment>
<dbReference type="Gene3D" id="3.30.160.60">
    <property type="entry name" value="Classic Zinc Finger"/>
    <property type="match status" value="5"/>
</dbReference>
<evidence type="ECO:0000256" key="6">
    <source>
        <dbReference type="ARBA" id="ARBA00022833"/>
    </source>
</evidence>
<dbReference type="InterPro" id="IPR036236">
    <property type="entry name" value="Znf_C2H2_sf"/>
</dbReference>
<feature type="domain" description="C2H2-type" evidence="13">
    <location>
        <begin position="323"/>
        <end position="350"/>
    </location>
</feature>
<feature type="domain" description="C2H2-type" evidence="13">
    <location>
        <begin position="267"/>
        <end position="294"/>
    </location>
</feature>
<feature type="region of interest" description="Disordered" evidence="12">
    <location>
        <begin position="1"/>
        <end position="40"/>
    </location>
</feature>
<dbReference type="FunFam" id="3.30.160.60:FF:000624">
    <property type="entry name" value="zinc finger protein 697"/>
    <property type="match status" value="1"/>
</dbReference>
<dbReference type="PROSITE" id="PS50157">
    <property type="entry name" value="ZINC_FINGER_C2H2_2"/>
    <property type="match status" value="5"/>
</dbReference>
<dbReference type="FunFam" id="3.30.160.60:FF:000072">
    <property type="entry name" value="zinc finger protein 143 isoform X1"/>
    <property type="match status" value="1"/>
</dbReference>
<sequence length="469" mass="52952">MADTHCRKRLWKENDGRPKSAKITSMFAEETTKPSGEGEQMLVVKEEVPDLWSSSLEQQNPVPVRVKKEDWEQWTNSDGELLMEREKPDENNFPFTVVTVKIEEDDDLNLSEHQDIKTEDNKEAESPTSRSAEQMGTEPSGEDNGGSEPDRNPDPNTHLHQNTDENASASSETEVSGEYDCDDNLSDSGSEHEDSDEDWGETRTHQSEEKSSSCLDDANLSTTEQNTDSQNVLDGKKLFVCDDCGKPFYYMYHLKRHMARHTGEKPFQCEECGKKFSLRGNLNQHMTIHKGEKPFSCSFCDRCFRLSSYLQAHIVTHLGVKAFTCQHCGERFTREGALKRHVVRHTGVKPFSCAICDKRFYRKSDLKYHMPVHSREQKVSSAPRNFACDECGKRFIHKSHVAISDTALELSSVVLAPITRLLLAFTCSACLPSTSFTILRNPLAQHARLSASVSGACSLLPRTNIIIHK</sequence>
<dbReference type="GO" id="GO:0008270">
    <property type="term" value="F:zinc ion binding"/>
    <property type="evidence" value="ECO:0007669"/>
    <property type="project" value="UniProtKB-KW"/>
</dbReference>
<name>A0AAV9S1S3_9TELE</name>
<keyword evidence="10" id="KW-0539">Nucleus</keyword>
<dbReference type="FunFam" id="3.30.160.60:FF:001064">
    <property type="entry name" value="Zinc finger protein 425"/>
    <property type="match status" value="1"/>
</dbReference>
<keyword evidence="3" id="KW-0479">Metal-binding</keyword>
<evidence type="ECO:0000256" key="11">
    <source>
        <dbReference type="PROSITE-ProRule" id="PRU00042"/>
    </source>
</evidence>
<dbReference type="GO" id="GO:0005634">
    <property type="term" value="C:nucleus"/>
    <property type="evidence" value="ECO:0007669"/>
    <property type="project" value="UniProtKB-SubCell"/>
</dbReference>
<feature type="domain" description="C2H2-type" evidence="13">
    <location>
        <begin position="351"/>
        <end position="378"/>
    </location>
</feature>
<organism evidence="14 15">
    <name type="scientific">Crenichthys baileyi</name>
    <name type="common">White River springfish</name>
    <dbReference type="NCBI Taxonomy" id="28760"/>
    <lineage>
        <taxon>Eukaryota</taxon>
        <taxon>Metazoa</taxon>
        <taxon>Chordata</taxon>
        <taxon>Craniata</taxon>
        <taxon>Vertebrata</taxon>
        <taxon>Euteleostomi</taxon>
        <taxon>Actinopterygii</taxon>
        <taxon>Neopterygii</taxon>
        <taxon>Teleostei</taxon>
        <taxon>Neoteleostei</taxon>
        <taxon>Acanthomorphata</taxon>
        <taxon>Ovalentaria</taxon>
        <taxon>Atherinomorphae</taxon>
        <taxon>Cyprinodontiformes</taxon>
        <taxon>Goodeidae</taxon>
        <taxon>Crenichthys</taxon>
    </lineage>
</organism>
<evidence type="ECO:0000256" key="1">
    <source>
        <dbReference type="ARBA" id="ARBA00004123"/>
    </source>
</evidence>
<feature type="compositionally biased region" description="Acidic residues" evidence="12">
    <location>
        <begin position="175"/>
        <end position="185"/>
    </location>
</feature>
<feature type="compositionally biased region" description="Basic residues" evidence="12">
    <location>
        <begin position="1"/>
        <end position="10"/>
    </location>
</feature>
<evidence type="ECO:0000259" key="13">
    <source>
        <dbReference type="PROSITE" id="PS50157"/>
    </source>
</evidence>
<dbReference type="FunFam" id="3.30.160.60:FF:001158">
    <property type="entry name" value="zinc finger protein 22"/>
    <property type="match status" value="1"/>
</dbReference>
<keyword evidence="5 11" id="KW-0863">Zinc-finger</keyword>
<dbReference type="AlphaFoldDB" id="A0AAV9S1S3"/>
<dbReference type="EMBL" id="JAHHUM010000981">
    <property type="protein sequence ID" value="KAK5615299.1"/>
    <property type="molecule type" value="Genomic_DNA"/>
</dbReference>
<comment type="caution">
    <text evidence="14">The sequence shown here is derived from an EMBL/GenBank/DDBJ whole genome shotgun (WGS) entry which is preliminary data.</text>
</comment>
<feature type="domain" description="C2H2-type" evidence="13">
    <location>
        <begin position="295"/>
        <end position="322"/>
    </location>
</feature>
<evidence type="ECO:0000256" key="12">
    <source>
        <dbReference type="SAM" id="MobiDB-lite"/>
    </source>
</evidence>
<accession>A0AAV9S1S3</accession>
<evidence type="ECO:0000256" key="2">
    <source>
        <dbReference type="ARBA" id="ARBA00006991"/>
    </source>
</evidence>
<keyword evidence="9" id="KW-0804">Transcription</keyword>
<reference evidence="14 15" key="1">
    <citation type="submission" date="2021-06" db="EMBL/GenBank/DDBJ databases">
        <authorList>
            <person name="Palmer J.M."/>
        </authorList>
    </citation>
    <scope>NUCLEOTIDE SEQUENCE [LARGE SCALE GENOMIC DNA]</scope>
    <source>
        <strain evidence="14 15">MEX-2019</strain>
        <tissue evidence="14">Muscle</tissue>
    </source>
</reference>
<dbReference type="SUPFAM" id="SSF57667">
    <property type="entry name" value="beta-beta-alpha zinc fingers"/>
    <property type="match status" value="3"/>
</dbReference>
<keyword evidence="6" id="KW-0862">Zinc</keyword>
<dbReference type="Pfam" id="PF00096">
    <property type="entry name" value="zf-C2H2"/>
    <property type="match status" value="5"/>
</dbReference>
<dbReference type="PROSITE" id="PS00028">
    <property type="entry name" value="ZINC_FINGER_C2H2_1"/>
    <property type="match status" value="5"/>
</dbReference>
<keyword evidence="15" id="KW-1185">Reference proteome</keyword>
<comment type="subcellular location">
    <subcellularLocation>
        <location evidence="1">Nucleus</location>
    </subcellularLocation>
</comment>
<dbReference type="Proteomes" id="UP001311232">
    <property type="component" value="Unassembled WGS sequence"/>
</dbReference>
<feature type="compositionally biased region" description="Basic and acidic residues" evidence="12">
    <location>
        <begin position="200"/>
        <end position="211"/>
    </location>
</feature>
<dbReference type="GO" id="GO:0003677">
    <property type="term" value="F:DNA binding"/>
    <property type="evidence" value="ECO:0007669"/>
    <property type="project" value="UniProtKB-KW"/>
</dbReference>
<keyword evidence="4" id="KW-0677">Repeat</keyword>